<feature type="domain" description="HTH crp-type" evidence="5">
    <location>
        <begin position="161"/>
        <end position="227"/>
    </location>
</feature>
<dbReference type="GO" id="GO:0016301">
    <property type="term" value="F:kinase activity"/>
    <property type="evidence" value="ECO:0007669"/>
    <property type="project" value="UniProtKB-KW"/>
</dbReference>
<dbReference type="OrthoDB" id="7643467at2"/>
<evidence type="ECO:0000256" key="1">
    <source>
        <dbReference type="ARBA" id="ARBA00023015"/>
    </source>
</evidence>
<keyword evidence="3" id="KW-0804">Transcription</keyword>
<dbReference type="Pfam" id="PF00027">
    <property type="entry name" value="cNMP_binding"/>
    <property type="match status" value="1"/>
</dbReference>
<dbReference type="PROSITE" id="PS50042">
    <property type="entry name" value="CNMP_BINDING_3"/>
    <property type="match status" value="1"/>
</dbReference>
<dbReference type="Gene3D" id="2.60.120.10">
    <property type="entry name" value="Jelly Rolls"/>
    <property type="match status" value="1"/>
</dbReference>
<accession>A0A1G7XMI8</accession>
<dbReference type="SUPFAM" id="SSF51206">
    <property type="entry name" value="cAMP-binding domain-like"/>
    <property type="match status" value="1"/>
</dbReference>
<evidence type="ECO:0000313" key="7">
    <source>
        <dbReference type="Proteomes" id="UP000198607"/>
    </source>
</evidence>
<dbReference type="Gene3D" id="1.10.10.10">
    <property type="entry name" value="Winged helix-like DNA-binding domain superfamily/Winged helix DNA-binding domain"/>
    <property type="match status" value="1"/>
</dbReference>
<keyword evidence="2" id="KW-0238">DNA-binding</keyword>
<dbReference type="PRINTS" id="PR00034">
    <property type="entry name" value="HTHCRP"/>
</dbReference>
<dbReference type="InterPro" id="IPR018490">
    <property type="entry name" value="cNMP-bd_dom_sf"/>
</dbReference>
<dbReference type="SMART" id="SM00100">
    <property type="entry name" value="cNMP"/>
    <property type="match status" value="1"/>
</dbReference>
<sequence>MEPLRICTAWRGQGECLACDGRENAFFAGLAPDVVAGMHVDVDNTALPEGMTLYTPQSDAEYVWVLRTGAVKLLATAWDGSQRIVRVLKAGDVAGLEALLAGRFSHTAVLFGDVHACRVPLAAVRQLCFEHPGFQWNLMQRMQAALRETEQWLVDLASPGASARTRMARLLLRLRDGESTRIYNFSREELGLMLGVTIETASRIAAAFQRERLIVRRESGGRFFAADIVGLERIAHGN</sequence>
<dbReference type="CDD" id="cd00038">
    <property type="entry name" value="CAP_ED"/>
    <property type="match status" value="1"/>
</dbReference>
<evidence type="ECO:0000256" key="2">
    <source>
        <dbReference type="ARBA" id="ARBA00023125"/>
    </source>
</evidence>
<feature type="domain" description="Cyclic nucleotide-binding" evidence="4">
    <location>
        <begin position="26"/>
        <end position="103"/>
    </location>
</feature>
<keyword evidence="6" id="KW-0808">Transferase</keyword>
<evidence type="ECO:0000313" key="6">
    <source>
        <dbReference type="EMBL" id="SDG85434.1"/>
    </source>
</evidence>
<evidence type="ECO:0000259" key="5">
    <source>
        <dbReference type="PROSITE" id="PS51063"/>
    </source>
</evidence>
<keyword evidence="7" id="KW-1185">Reference proteome</keyword>
<dbReference type="InterPro" id="IPR012318">
    <property type="entry name" value="HTH_CRP"/>
</dbReference>
<dbReference type="InterPro" id="IPR014710">
    <property type="entry name" value="RmlC-like_jellyroll"/>
</dbReference>
<dbReference type="InterPro" id="IPR036390">
    <property type="entry name" value="WH_DNA-bd_sf"/>
</dbReference>
<dbReference type="SUPFAM" id="SSF46785">
    <property type="entry name" value="Winged helix' DNA-binding domain"/>
    <property type="match status" value="1"/>
</dbReference>
<protein>
    <submittedName>
        <fullName evidence="6">cAMP-binding domain of CRP or a regulatory subunit of cAMP-dependent protein kinases</fullName>
    </submittedName>
</protein>
<name>A0A1G7XMI8_9RHOO</name>
<dbReference type="Proteomes" id="UP000198607">
    <property type="component" value="Unassembled WGS sequence"/>
</dbReference>
<dbReference type="InterPro" id="IPR036388">
    <property type="entry name" value="WH-like_DNA-bd_sf"/>
</dbReference>
<proteinExistence type="predicted"/>
<evidence type="ECO:0000259" key="4">
    <source>
        <dbReference type="PROSITE" id="PS50042"/>
    </source>
</evidence>
<dbReference type="Pfam" id="PF13545">
    <property type="entry name" value="HTH_Crp_2"/>
    <property type="match status" value="1"/>
</dbReference>
<dbReference type="GO" id="GO:0003700">
    <property type="term" value="F:DNA-binding transcription factor activity"/>
    <property type="evidence" value="ECO:0007669"/>
    <property type="project" value="TreeGrafter"/>
</dbReference>
<dbReference type="InterPro" id="IPR050397">
    <property type="entry name" value="Env_Response_Regulators"/>
</dbReference>
<evidence type="ECO:0000256" key="3">
    <source>
        <dbReference type="ARBA" id="ARBA00023163"/>
    </source>
</evidence>
<dbReference type="InterPro" id="IPR000595">
    <property type="entry name" value="cNMP-bd_dom"/>
</dbReference>
<dbReference type="EMBL" id="FNCY01000002">
    <property type="protein sequence ID" value="SDG85434.1"/>
    <property type="molecule type" value="Genomic_DNA"/>
</dbReference>
<gene>
    <name evidence="6" type="ORF">SAMN05660652_00736</name>
</gene>
<dbReference type="PANTHER" id="PTHR24567">
    <property type="entry name" value="CRP FAMILY TRANSCRIPTIONAL REGULATORY PROTEIN"/>
    <property type="match status" value="1"/>
</dbReference>
<keyword evidence="6" id="KW-0418">Kinase</keyword>
<keyword evidence="1" id="KW-0805">Transcription regulation</keyword>
<organism evidence="6 7">
    <name type="scientific">Propionivibrio dicarboxylicus</name>
    <dbReference type="NCBI Taxonomy" id="83767"/>
    <lineage>
        <taxon>Bacteria</taxon>
        <taxon>Pseudomonadati</taxon>
        <taxon>Pseudomonadota</taxon>
        <taxon>Betaproteobacteria</taxon>
        <taxon>Rhodocyclales</taxon>
        <taxon>Rhodocyclaceae</taxon>
        <taxon>Propionivibrio</taxon>
    </lineage>
</organism>
<dbReference type="AlphaFoldDB" id="A0A1G7XMI8"/>
<dbReference type="GO" id="GO:0003677">
    <property type="term" value="F:DNA binding"/>
    <property type="evidence" value="ECO:0007669"/>
    <property type="project" value="UniProtKB-KW"/>
</dbReference>
<dbReference type="PANTHER" id="PTHR24567:SF28">
    <property type="entry name" value="LISTERIOLYSIN REGULATORY PROTEIN"/>
    <property type="match status" value="1"/>
</dbReference>
<reference evidence="6 7" key="1">
    <citation type="submission" date="2016-10" db="EMBL/GenBank/DDBJ databases">
        <authorList>
            <person name="de Groot N.N."/>
        </authorList>
    </citation>
    <scope>NUCLEOTIDE SEQUENCE [LARGE SCALE GENOMIC DNA]</scope>
    <source>
        <strain evidence="6 7">DSM 5885</strain>
    </source>
</reference>
<dbReference type="GO" id="GO:0005829">
    <property type="term" value="C:cytosol"/>
    <property type="evidence" value="ECO:0007669"/>
    <property type="project" value="TreeGrafter"/>
</dbReference>
<dbReference type="RefSeq" id="WP_091933788.1">
    <property type="nucleotide sequence ID" value="NZ_FNCY01000002.1"/>
</dbReference>
<dbReference type="PROSITE" id="PS51063">
    <property type="entry name" value="HTH_CRP_2"/>
    <property type="match status" value="1"/>
</dbReference>
<dbReference type="STRING" id="83767.SAMN05660652_00736"/>